<organism evidence="1">
    <name type="scientific">uncultured Desulfobacterium sp</name>
    <dbReference type="NCBI Taxonomy" id="201089"/>
    <lineage>
        <taxon>Bacteria</taxon>
        <taxon>Pseudomonadati</taxon>
        <taxon>Thermodesulfobacteriota</taxon>
        <taxon>Desulfobacteria</taxon>
        <taxon>Desulfobacterales</taxon>
        <taxon>Desulfobacteriaceae</taxon>
        <taxon>Desulfobacterium</taxon>
        <taxon>environmental samples</taxon>
    </lineage>
</organism>
<dbReference type="InterPro" id="IPR043519">
    <property type="entry name" value="NT_sf"/>
</dbReference>
<name>A0A445MQN6_9BACT</name>
<dbReference type="AlphaFoldDB" id="A0A445MQN6"/>
<dbReference type="SUPFAM" id="SSF81301">
    <property type="entry name" value="Nucleotidyltransferase"/>
    <property type="match status" value="1"/>
</dbReference>
<sequence>MCDAAELFLEEQKVIKMGVPPMRLEILTSIDGVDFKACFKNRLVVDFGDFEVNIISKSDLLTNKHASGRPQDLVDLEKLLNV</sequence>
<dbReference type="EMBL" id="OJIN01000002">
    <property type="protein sequence ID" value="SPD71719.1"/>
    <property type="molecule type" value="Genomic_DNA"/>
</dbReference>
<proteinExistence type="predicted"/>
<gene>
    <name evidence="1" type="ORF">PITCH_A100003</name>
</gene>
<evidence type="ECO:0000313" key="1">
    <source>
        <dbReference type="EMBL" id="SPD71719.1"/>
    </source>
</evidence>
<accession>A0A445MQN6</accession>
<protein>
    <submittedName>
        <fullName evidence="1">Uncharacterized protein</fullName>
    </submittedName>
</protein>
<reference evidence="1" key="1">
    <citation type="submission" date="2018-01" db="EMBL/GenBank/DDBJ databases">
        <authorList>
            <person name="Regsiter A."/>
            <person name="William W."/>
        </authorList>
    </citation>
    <scope>NUCLEOTIDE SEQUENCE</scope>
    <source>
        <strain evidence="1">TRIP AH-1</strain>
    </source>
</reference>